<keyword evidence="9" id="KW-0067">ATP-binding</keyword>
<evidence type="ECO:0000256" key="5">
    <source>
        <dbReference type="ARBA" id="ARBA00022679"/>
    </source>
</evidence>
<sequence>MKFEKHNGLNKQGSVQADDEIDLRELFNHLWQGRWLILVTVFVCALISLIYAISALPVYQANNLLQIEEKQSGISDLVGMPEYFMEESDSSTEIELIKSRRIIGKTVDQMSLDIKVSPSKPPFAAGIAYSGVSNFITDFAFYLKPSAVKHGEVLEVSILEVPGSYLDTRLTLRAAGKDSYELFYENELLLEGHVGETVETGGFSIHIKSLSAHPGAEFFVVKQNRLRAVNELQEEITVIEKGDKSGILEMRLKGTDSDLLPKVLDQVAQNYVLENVNRSSAEASKSLKFLRNQLPEIRAGLEENEEKLNQYQVSAESVNILAETQVLLEQSVELESKISELKLKKSEVERKFQPSHPVYKSVNSQISELTNKKVELRNRILGLPDTQQELLRLKRNVEVGTAIYTQMLNSIQELNIVRAGTVGNVRVVDTAATALEPIKPKKALILALGMLLGGIIGVLIALVRTFLSKGLNSPEEIENMGKPVYAVVPFSKFQDGMKVNVLRGTKKKVTFSDGLLAIENPADNAIESLRGLRTSIYFAMVESDSNAIMITSPGPGAGKSFNSSNLAILMAQAGKKVVLIDADLRKGYLHRLFKLKTKQGISDFLRGQIGKESLINNTEVDALKVIPRGAVPPNPSELLMSTKFEHLLSELKQQFDLVIIDTPPVLAVTDARVVSKQVGTVLMVVRHNVTHKKELEIALKTFANTQSEVKGVVFNGFTKKSAEYSYYSYEYE</sequence>
<dbReference type="Gene3D" id="3.40.50.300">
    <property type="entry name" value="P-loop containing nucleotide triphosphate hydrolases"/>
    <property type="match status" value="1"/>
</dbReference>
<feature type="domain" description="Tyrosine-protein kinase G-rich" evidence="18">
    <location>
        <begin position="385"/>
        <end position="465"/>
    </location>
</feature>
<evidence type="ECO:0000256" key="2">
    <source>
        <dbReference type="ARBA" id="ARBA00008883"/>
    </source>
</evidence>
<dbReference type="EMBL" id="CP012418">
    <property type="protein sequence ID" value="AOE50175.1"/>
    <property type="molecule type" value="Genomic_DNA"/>
</dbReference>
<organism evidence="19 20">
    <name type="scientific">Kangiella sediminilitoris</name>
    <dbReference type="NCBI Taxonomy" id="1144748"/>
    <lineage>
        <taxon>Bacteria</taxon>
        <taxon>Pseudomonadati</taxon>
        <taxon>Pseudomonadota</taxon>
        <taxon>Gammaproteobacteria</taxon>
        <taxon>Kangiellales</taxon>
        <taxon>Kangiellaceae</taxon>
        <taxon>Kangiella</taxon>
    </lineage>
</organism>
<dbReference type="InterPro" id="IPR050445">
    <property type="entry name" value="Bact_polysacc_biosynth/exp"/>
</dbReference>
<evidence type="ECO:0000259" key="16">
    <source>
        <dbReference type="Pfam" id="PF02706"/>
    </source>
</evidence>
<dbReference type="InterPro" id="IPR027417">
    <property type="entry name" value="P-loop_NTPase"/>
</dbReference>
<dbReference type="SUPFAM" id="SSF52540">
    <property type="entry name" value="P-loop containing nucleoside triphosphate hydrolases"/>
    <property type="match status" value="1"/>
</dbReference>
<dbReference type="Proteomes" id="UP000094147">
    <property type="component" value="Chromosome"/>
</dbReference>
<evidence type="ECO:0000256" key="14">
    <source>
        <dbReference type="SAM" id="Coils"/>
    </source>
</evidence>
<feature type="transmembrane region" description="Helical" evidence="15">
    <location>
        <begin position="35"/>
        <end position="59"/>
    </location>
</feature>
<evidence type="ECO:0000256" key="6">
    <source>
        <dbReference type="ARBA" id="ARBA00022692"/>
    </source>
</evidence>
<dbReference type="Pfam" id="PF13807">
    <property type="entry name" value="GNVR"/>
    <property type="match status" value="1"/>
</dbReference>
<dbReference type="NCBIfam" id="TIGR01007">
    <property type="entry name" value="eps_fam"/>
    <property type="match status" value="1"/>
</dbReference>
<protein>
    <submittedName>
        <fullName evidence="19">Tyrosine-protein kinase Wzc</fullName>
    </submittedName>
</protein>
<dbReference type="PANTHER" id="PTHR32309">
    <property type="entry name" value="TYROSINE-PROTEIN KINASE"/>
    <property type="match status" value="1"/>
</dbReference>
<evidence type="ECO:0000256" key="15">
    <source>
        <dbReference type="SAM" id="Phobius"/>
    </source>
</evidence>
<dbReference type="FunFam" id="3.40.50.300:FF:000527">
    <property type="entry name" value="Tyrosine-protein kinase etk"/>
    <property type="match status" value="1"/>
</dbReference>
<keyword evidence="14" id="KW-0175">Coiled coil</keyword>
<dbReference type="OrthoDB" id="9775724at2"/>
<dbReference type="STRING" id="1144748.KS2013_1463"/>
<feature type="coiled-coil region" evidence="14">
    <location>
        <begin position="273"/>
        <end position="307"/>
    </location>
</feature>
<comment type="subcellular location">
    <subcellularLocation>
        <location evidence="1">Cell inner membrane</location>
        <topology evidence="1">Multi-pass membrane protein</topology>
    </subcellularLocation>
</comment>
<dbReference type="CDD" id="cd05387">
    <property type="entry name" value="BY-kinase"/>
    <property type="match status" value="1"/>
</dbReference>
<dbReference type="GO" id="GO:0042802">
    <property type="term" value="F:identical protein binding"/>
    <property type="evidence" value="ECO:0007669"/>
    <property type="project" value="UniProtKB-ARBA"/>
</dbReference>
<dbReference type="AlphaFoldDB" id="A0A1B3BBK5"/>
<evidence type="ECO:0000256" key="9">
    <source>
        <dbReference type="ARBA" id="ARBA00022840"/>
    </source>
</evidence>
<evidence type="ECO:0000256" key="13">
    <source>
        <dbReference type="ARBA" id="ARBA00053015"/>
    </source>
</evidence>
<evidence type="ECO:0000259" key="17">
    <source>
        <dbReference type="Pfam" id="PF13614"/>
    </source>
</evidence>
<dbReference type="PATRIC" id="fig|1144748.3.peg.1473"/>
<dbReference type="GO" id="GO:0005886">
    <property type="term" value="C:plasma membrane"/>
    <property type="evidence" value="ECO:0007669"/>
    <property type="project" value="UniProtKB-SubCell"/>
</dbReference>
<evidence type="ECO:0000313" key="20">
    <source>
        <dbReference type="Proteomes" id="UP000094147"/>
    </source>
</evidence>
<keyword evidence="20" id="KW-1185">Reference proteome</keyword>
<evidence type="ECO:0000256" key="8">
    <source>
        <dbReference type="ARBA" id="ARBA00022777"/>
    </source>
</evidence>
<feature type="transmembrane region" description="Helical" evidence="15">
    <location>
        <begin position="443"/>
        <end position="467"/>
    </location>
</feature>
<keyword evidence="12" id="KW-0829">Tyrosine-protein kinase</keyword>
<feature type="domain" description="Polysaccharide chain length determinant N-terminal" evidence="16">
    <location>
        <begin position="19"/>
        <end position="109"/>
    </location>
</feature>
<dbReference type="PANTHER" id="PTHR32309:SF32">
    <property type="entry name" value="TYROSINE-PROTEIN KINASE ETK-RELATED"/>
    <property type="match status" value="1"/>
</dbReference>
<dbReference type="GO" id="GO:0005524">
    <property type="term" value="F:ATP binding"/>
    <property type="evidence" value="ECO:0007669"/>
    <property type="project" value="UniProtKB-KW"/>
</dbReference>
<keyword evidence="3" id="KW-1003">Cell membrane</keyword>
<comment type="similarity">
    <text evidence="2">Belongs to the etk/wzc family.</text>
</comment>
<reference evidence="20" key="1">
    <citation type="submission" date="2015-08" db="EMBL/GenBank/DDBJ databases">
        <authorList>
            <person name="Kim K.M."/>
        </authorList>
    </citation>
    <scope>NUCLEOTIDE SEQUENCE [LARGE SCALE GENOMIC DNA]</scope>
    <source>
        <strain evidence="20">KCTC 23892</strain>
    </source>
</reference>
<name>A0A1B3BBK5_9GAMM</name>
<dbReference type="Pfam" id="PF13614">
    <property type="entry name" value="AAA_31"/>
    <property type="match status" value="1"/>
</dbReference>
<keyword evidence="7" id="KW-0547">Nucleotide-binding</keyword>
<dbReference type="Pfam" id="PF02706">
    <property type="entry name" value="Wzz"/>
    <property type="match status" value="1"/>
</dbReference>
<dbReference type="Pfam" id="PF23607">
    <property type="entry name" value="WZC_N"/>
    <property type="match status" value="1"/>
</dbReference>
<evidence type="ECO:0000256" key="1">
    <source>
        <dbReference type="ARBA" id="ARBA00004429"/>
    </source>
</evidence>
<dbReference type="InterPro" id="IPR032807">
    <property type="entry name" value="GNVR"/>
</dbReference>
<keyword evidence="11 15" id="KW-0472">Membrane</keyword>
<evidence type="ECO:0000256" key="12">
    <source>
        <dbReference type="ARBA" id="ARBA00023137"/>
    </source>
</evidence>
<proteinExistence type="inferred from homology"/>
<keyword evidence="5" id="KW-0808">Transferase</keyword>
<evidence type="ECO:0000256" key="11">
    <source>
        <dbReference type="ARBA" id="ARBA00023136"/>
    </source>
</evidence>
<dbReference type="KEGG" id="ksd:KS2013_1463"/>
<keyword evidence="4" id="KW-0997">Cell inner membrane</keyword>
<evidence type="ECO:0000256" key="3">
    <source>
        <dbReference type="ARBA" id="ARBA00022475"/>
    </source>
</evidence>
<feature type="domain" description="AAA" evidence="17">
    <location>
        <begin position="548"/>
        <end position="671"/>
    </location>
</feature>
<gene>
    <name evidence="19" type="ORF">KS2013_1463</name>
</gene>
<dbReference type="RefSeq" id="WP_068994465.1">
    <property type="nucleotide sequence ID" value="NZ_CP012418.1"/>
</dbReference>
<feature type="coiled-coil region" evidence="14">
    <location>
        <begin position="331"/>
        <end position="379"/>
    </location>
</feature>
<evidence type="ECO:0000256" key="4">
    <source>
        <dbReference type="ARBA" id="ARBA00022519"/>
    </source>
</evidence>
<dbReference type="InterPro" id="IPR003856">
    <property type="entry name" value="LPS_length_determ_N"/>
</dbReference>
<dbReference type="InterPro" id="IPR005702">
    <property type="entry name" value="Wzc-like_C"/>
</dbReference>
<evidence type="ECO:0000256" key="10">
    <source>
        <dbReference type="ARBA" id="ARBA00022989"/>
    </source>
</evidence>
<accession>A0A1B3BBK5</accession>
<comment type="catalytic activity">
    <reaction evidence="13">
        <text>L-tyrosyl-[protein] + ATP = O-phospho-L-tyrosyl-[protein] + ADP + H(+)</text>
        <dbReference type="Rhea" id="RHEA:10596"/>
        <dbReference type="Rhea" id="RHEA-COMP:10136"/>
        <dbReference type="Rhea" id="RHEA-COMP:20101"/>
        <dbReference type="ChEBI" id="CHEBI:15378"/>
        <dbReference type="ChEBI" id="CHEBI:30616"/>
        <dbReference type="ChEBI" id="CHEBI:46858"/>
        <dbReference type="ChEBI" id="CHEBI:61978"/>
        <dbReference type="ChEBI" id="CHEBI:456216"/>
    </reaction>
</comment>
<evidence type="ECO:0000313" key="19">
    <source>
        <dbReference type="EMBL" id="AOE50175.1"/>
    </source>
</evidence>
<keyword evidence="6 15" id="KW-0812">Transmembrane</keyword>
<dbReference type="GO" id="GO:0004713">
    <property type="term" value="F:protein tyrosine kinase activity"/>
    <property type="evidence" value="ECO:0007669"/>
    <property type="project" value="UniProtKB-KW"/>
</dbReference>
<dbReference type="InterPro" id="IPR025669">
    <property type="entry name" value="AAA_dom"/>
</dbReference>
<evidence type="ECO:0000256" key="7">
    <source>
        <dbReference type="ARBA" id="ARBA00022741"/>
    </source>
</evidence>
<evidence type="ECO:0000259" key="18">
    <source>
        <dbReference type="Pfam" id="PF13807"/>
    </source>
</evidence>
<keyword evidence="10 15" id="KW-1133">Transmembrane helix</keyword>
<keyword evidence="8 19" id="KW-0418">Kinase</keyword>